<dbReference type="InterPro" id="IPR024752">
    <property type="entry name" value="Myb/SANT-like_dom"/>
</dbReference>
<dbReference type="AlphaFoldDB" id="A0A3N4J5E6"/>
<keyword evidence="3" id="KW-1185">Reference proteome</keyword>
<dbReference type="InterPro" id="IPR045026">
    <property type="entry name" value="LIMYB"/>
</dbReference>
<reference evidence="2 3" key="1">
    <citation type="journal article" date="2018" name="Nat. Ecol. Evol.">
        <title>Pezizomycetes genomes reveal the molecular basis of ectomycorrhizal truffle lifestyle.</title>
        <authorList>
            <person name="Murat C."/>
            <person name="Payen T."/>
            <person name="Noel B."/>
            <person name="Kuo A."/>
            <person name="Morin E."/>
            <person name="Chen J."/>
            <person name="Kohler A."/>
            <person name="Krizsan K."/>
            <person name="Balestrini R."/>
            <person name="Da Silva C."/>
            <person name="Montanini B."/>
            <person name="Hainaut M."/>
            <person name="Levati E."/>
            <person name="Barry K.W."/>
            <person name="Belfiori B."/>
            <person name="Cichocki N."/>
            <person name="Clum A."/>
            <person name="Dockter R.B."/>
            <person name="Fauchery L."/>
            <person name="Guy J."/>
            <person name="Iotti M."/>
            <person name="Le Tacon F."/>
            <person name="Lindquist E.A."/>
            <person name="Lipzen A."/>
            <person name="Malagnac F."/>
            <person name="Mello A."/>
            <person name="Molinier V."/>
            <person name="Miyauchi S."/>
            <person name="Poulain J."/>
            <person name="Riccioni C."/>
            <person name="Rubini A."/>
            <person name="Sitrit Y."/>
            <person name="Splivallo R."/>
            <person name="Traeger S."/>
            <person name="Wang M."/>
            <person name="Zifcakova L."/>
            <person name="Wipf D."/>
            <person name="Zambonelli A."/>
            <person name="Paolocci F."/>
            <person name="Nowrousian M."/>
            <person name="Ottonello S."/>
            <person name="Baldrian P."/>
            <person name="Spatafora J.W."/>
            <person name="Henrissat B."/>
            <person name="Nagy L.G."/>
            <person name="Aury J.M."/>
            <person name="Wincker P."/>
            <person name="Grigoriev I.V."/>
            <person name="Bonfante P."/>
            <person name="Martin F.M."/>
        </authorList>
    </citation>
    <scope>NUCLEOTIDE SEQUENCE [LARGE SCALE GENOMIC DNA]</scope>
    <source>
        <strain evidence="2 3">120613-1</strain>
    </source>
</reference>
<dbReference type="PANTHER" id="PTHR47584:SF14">
    <property type="entry name" value="L10-INTERACTING MYB DOMAIN-CONTAINING PROTEIN-LIKE"/>
    <property type="match status" value="1"/>
</dbReference>
<evidence type="ECO:0000313" key="2">
    <source>
        <dbReference type="EMBL" id="RPA92477.1"/>
    </source>
</evidence>
<protein>
    <recommendedName>
        <fullName evidence="1">Myb/SANT-like domain-containing protein</fullName>
    </recommendedName>
</protein>
<dbReference type="Pfam" id="PF12776">
    <property type="entry name" value="Myb_DNA-bind_3"/>
    <property type="match status" value="1"/>
</dbReference>
<evidence type="ECO:0000259" key="1">
    <source>
        <dbReference type="Pfam" id="PF12776"/>
    </source>
</evidence>
<organism evidence="2 3">
    <name type="scientific">Choiromyces venosus 120613-1</name>
    <dbReference type="NCBI Taxonomy" id="1336337"/>
    <lineage>
        <taxon>Eukaryota</taxon>
        <taxon>Fungi</taxon>
        <taxon>Dikarya</taxon>
        <taxon>Ascomycota</taxon>
        <taxon>Pezizomycotina</taxon>
        <taxon>Pezizomycetes</taxon>
        <taxon>Pezizales</taxon>
        <taxon>Tuberaceae</taxon>
        <taxon>Choiromyces</taxon>
    </lineage>
</organism>
<dbReference type="Proteomes" id="UP000276215">
    <property type="component" value="Unassembled WGS sequence"/>
</dbReference>
<dbReference type="EMBL" id="ML120472">
    <property type="protein sequence ID" value="RPA92477.1"/>
    <property type="molecule type" value="Genomic_DNA"/>
</dbReference>
<gene>
    <name evidence="2" type="ORF">L873DRAFT_1794237</name>
</gene>
<accession>A0A3N4J5E6</accession>
<evidence type="ECO:0000313" key="3">
    <source>
        <dbReference type="Proteomes" id="UP000276215"/>
    </source>
</evidence>
<proteinExistence type="predicted"/>
<dbReference type="OrthoDB" id="3366674at2759"/>
<sequence>MVKFNQNTIEEKKSVQQLKTHYHTMKQKWKTFIHLLNSSGFGWNDETGVITTSDSVWNDYLAYHSLENDHSIDEIFCNTSTITSNAVTHSSSQLSIQGSLSEQITDNEEAGNDDYIEELESEGRLAQLCTQEYEAGEDSLIEILEDASMISSRNNSRLESPVNTQQSPLTNRPILQINTQTKWNRSISVEISKEVSAFIVETGVNKHKCLDLDNTHSVNLLDDLP</sequence>
<dbReference type="PANTHER" id="PTHR47584">
    <property type="match status" value="1"/>
</dbReference>
<feature type="domain" description="Myb/SANT-like" evidence="1">
    <location>
        <begin position="2"/>
        <end position="60"/>
    </location>
</feature>
<name>A0A3N4J5E6_9PEZI</name>